<evidence type="ECO:0000256" key="3">
    <source>
        <dbReference type="ARBA" id="ARBA00022946"/>
    </source>
</evidence>
<evidence type="ECO:0000256" key="1">
    <source>
        <dbReference type="ARBA" id="ARBA00005254"/>
    </source>
</evidence>
<comment type="function">
    <text evidence="5">May play a role in fatty acid biosynthesis and insulin sensitivity.</text>
</comment>
<evidence type="ECO:0000313" key="8">
    <source>
        <dbReference type="Proteomes" id="UP000634011"/>
    </source>
</evidence>
<dbReference type="GO" id="GO:0016836">
    <property type="term" value="F:hydro-lyase activity"/>
    <property type="evidence" value="ECO:0007669"/>
    <property type="project" value="TreeGrafter"/>
</dbReference>
<dbReference type="NCBIfam" id="NF006008">
    <property type="entry name" value="PRK08139.1"/>
    <property type="match status" value="1"/>
</dbReference>
<dbReference type="GO" id="GO:0006631">
    <property type="term" value="P:fatty acid metabolic process"/>
    <property type="evidence" value="ECO:0007669"/>
    <property type="project" value="UniProtKB-KW"/>
</dbReference>
<dbReference type="EMBL" id="JACOFV010000011">
    <property type="protein sequence ID" value="MBC3862916.1"/>
    <property type="molecule type" value="Genomic_DNA"/>
</dbReference>
<dbReference type="InterPro" id="IPR029045">
    <property type="entry name" value="ClpP/crotonase-like_dom_sf"/>
</dbReference>
<dbReference type="Pfam" id="PF00378">
    <property type="entry name" value="ECH_1"/>
    <property type="match status" value="1"/>
</dbReference>
<reference evidence="7" key="1">
    <citation type="submission" date="2020-08" db="EMBL/GenBank/DDBJ databases">
        <title>Novel species isolated from subtropical streams in China.</title>
        <authorList>
            <person name="Lu H."/>
        </authorList>
    </citation>
    <scope>NUCLEOTIDE SEQUENCE</scope>
    <source>
        <strain evidence="7">KACC 12607</strain>
    </source>
</reference>
<dbReference type="AlphaFoldDB" id="A0A923KQJ5"/>
<evidence type="ECO:0000256" key="5">
    <source>
        <dbReference type="ARBA" id="ARBA00037410"/>
    </source>
</evidence>
<dbReference type="InterPro" id="IPR052377">
    <property type="entry name" value="Mitochondrial_ECH-domain"/>
</dbReference>
<evidence type="ECO:0000256" key="4">
    <source>
        <dbReference type="ARBA" id="ARBA00023098"/>
    </source>
</evidence>
<keyword evidence="4" id="KW-0443">Lipid metabolism</keyword>
<keyword evidence="8" id="KW-1185">Reference proteome</keyword>
<dbReference type="InterPro" id="IPR014748">
    <property type="entry name" value="Enoyl-CoA_hydra_C"/>
</dbReference>
<keyword evidence="2" id="KW-0276">Fatty acid metabolism</keyword>
<keyword evidence="3" id="KW-0809">Transit peptide</keyword>
<proteinExistence type="inferred from homology"/>
<dbReference type="Proteomes" id="UP000634011">
    <property type="component" value="Unassembled WGS sequence"/>
</dbReference>
<accession>A0A923KQJ5</accession>
<dbReference type="PANTHER" id="PTHR43602:SF1">
    <property type="entry name" value="ENOYL-COA HYDRATASE DOMAIN-CONTAINING PROTEIN 3, MITOCHONDRIAL"/>
    <property type="match status" value="1"/>
</dbReference>
<comment type="caution">
    <text evidence="7">The sequence shown here is derived from an EMBL/GenBank/DDBJ whole genome shotgun (WGS) entry which is preliminary data.</text>
</comment>
<gene>
    <name evidence="7" type="ORF">H8K32_12460</name>
</gene>
<dbReference type="Gene3D" id="3.90.226.10">
    <property type="entry name" value="2-enoyl-CoA Hydratase, Chain A, domain 1"/>
    <property type="match status" value="1"/>
</dbReference>
<dbReference type="Gene3D" id="1.10.12.10">
    <property type="entry name" value="Lyase 2-enoyl-coa Hydratase, Chain A, domain 2"/>
    <property type="match status" value="1"/>
</dbReference>
<sequence>MIHNASSALLLRQDEAGVTTLTLNHGERFNVLSEEMLTELLSALKTIAQDTQVRVVVLAAAGKAFCAGHDLKQMQANPSQAYYQSLFQQCSKLMLAIQHLPQPVIARVHGIATAAGCQLVAMCDLAVAADSARFAVSGINVGLFCSTPAVALSRNISRKQAMEMLLTGDFMDAQTALQRGLVNRVVPADMLDACITELVDSIISKPMSAISMGKQLFYKQLEMGVEAAYQLAGQTMACNMMETSAQEGVLAFIEKRSPKK</sequence>
<evidence type="ECO:0000256" key="2">
    <source>
        <dbReference type="ARBA" id="ARBA00022832"/>
    </source>
</evidence>
<name>A0A923KQJ5_9BURK</name>
<dbReference type="SUPFAM" id="SSF52096">
    <property type="entry name" value="ClpP/crotonase"/>
    <property type="match status" value="1"/>
</dbReference>
<evidence type="ECO:0000313" key="7">
    <source>
        <dbReference type="EMBL" id="MBC3862916.1"/>
    </source>
</evidence>
<dbReference type="InterPro" id="IPR001753">
    <property type="entry name" value="Enoyl-CoA_hydra/iso"/>
</dbReference>
<organism evidence="7 8">
    <name type="scientific">Undibacterium jejuense</name>
    <dbReference type="NCBI Taxonomy" id="1344949"/>
    <lineage>
        <taxon>Bacteria</taxon>
        <taxon>Pseudomonadati</taxon>
        <taxon>Pseudomonadota</taxon>
        <taxon>Betaproteobacteria</taxon>
        <taxon>Burkholderiales</taxon>
        <taxon>Oxalobacteraceae</taxon>
        <taxon>Undibacterium</taxon>
    </lineage>
</organism>
<keyword evidence="7" id="KW-0456">Lyase</keyword>
<comment type="similarity">
    <text evidence="1">Belongs to the enoyl-CoA hydratase/isomerase family.</text>
</comment>
<evidence type="ECO:0000256" key="6">
    <source>
        <dbReference type="ARBA" id="ARBA00040545"/>
    </source>
</evidence>
<protein>
    <recommendedName>
        <fullName evidence="6">Enoyl-CoA hydratase domain-containing protein 3, mitochondrial</fullName>
    </recommendedName>
</protein>
<dbReference type="RefSeq" id="WP_186912866.1">
    <property type="nucleotide sequence ID" value="NZ_JACOFV010000011.1"/>
</dbReference>
<dbReference type="CDD" id="cd06558">
    <property type="entry name" value="crotonase-like"/>
    <property type="match status" value="1"/>
</dbReference>
<dbReference type="PANTHER" id="PTHR43602">
    <property type="match status" value="1"/>
</dbReference>